<evidence type="ECO:0000259" key="5">
    <source>
        <dbReference type="PROSITE" id="PS50113"/>
    </source>
</evidence>
<dbReference type="OrthoDB" id="447251at2759"/>
<dbReference type="AlphaFoldDB" id="A0A423V9K6"/>
<feature type="region of interest" description="Disordered" evidence="4">
    <location>
        <begin position="829"/>
        <end position="851"/>
    </location>
</feature>
<feature type="compositionally biased region" description="Polar residues" evidence="4">
    <location>
        <begin position="651"/>
        <end position="664"/>
    </location>
</feature>
<feature type="region of interest" description="Disordered" evidence="4">
    <location>
        <begin position="151"/>
        <end position="226"/>
    </location>
</feature>
<feature type="compositionally biased region" description="Low complexity" evidence="4">
    <location>
        <begin position="675"/>
        <end position="701"/>
    </location>
</feature>
<dbReference type="Gene3D" id="3.30.450.20">
    <property type="entry name" value="PAS domain"/>
    <property type="match status" value="1"/>
</dbReference>
<feature type="region of interest" description="Disordered" evidence="4">
    <location>
        <begin position="649"/>
        <end position="701"/>
    </location>
</feature>
<dbReference type="PANTHER" id="PTHR47429:SF9">
    <property type="entry name" value="PAS DOMAIN-CONTAINING PROTEIN"/>
    <property type="match status" value="1"/>
</dbReference>
<keyword evidence="7" id="KW-1185">Reference proteome</keyword>
<dbReference type="Proteomes" id="UP000284375">
    <property type="component" value="Unassembled WGS sequence"/>
</dbReference>
<evidence type="ECO:0000313" key="7">
    <source>
        <dbReference type="Proteomes" id="UP000284375"/>
    </source>
</evidence>
<dbReference type="InterPro" id="IPR000014">
    <property type="entry name" value="PAS"/>
</dbReference>
<dbReference type="InterPro" id="IPR000700">
    <property type="entry name" value="PAS-assoc_C"/>
</dbReference>
<evidence type="ECO:0000313" key="6">
    <source>
        <dbReference type="EMBL" id="ROV87525.1"/>
    </source>
</evidence>
<evidence type="ECO:0000256" key="3">
    <source>
        <dbReference type="ARBA" id="ARBA00022991"/>
    </source>
</evidence>
<dbReference type="InterPro" id="IPR035965">
    <property type="entry name" value="PAS-like_dom_sf"/>
</dbReference>
<feature type="compositionally biased region" description="Polar residues" evidence="4">
    <location>
        <begin position="205"/>
        <end position="215"/>
    </location>
</feature>
<dbReference type="SUPFAM" id="SSF55785">
    <property type="entry name" value="PYP-like sensor domain (PAS domain)"/>
    <property type="match status" value="1"/>
</dbReference>
<keyword evidence="1" id="KW-0285">Flavoprotein</keyword>
<dbReference type="GO" id="GO:0005634">
    <property type="term" value="C:nucleus"/>
    <property type="evidence" value="ECO:0007669"/>
    <property type="project" value="TreeGrafter"/>
</dbReference>
<gene>
    <name evidence="6" type="ORF">VSDG_09909</name>
</gene>
<organism evidence="6 7">
    <name type="scientific">Cytospora chrysosperma</name>
    <name type="common">Cytospora canker fungus</name>
    <name type="synonym">Sphaeria chrysosperma</name>
    <dbReference type="NCBI Taxonomy" id="252740"/>
    <lineage>
        <taxon>Eukaryota</taxon>
        <taxon>Fungi</taxon>
        <taxon>Dikarya</taxon>
        <taxon>Ascomycota</taxon>
        <taxon>Pezizomycotina</taxon>
        <taxon>Sordariomycetes</taxon>
        <taxon>Sordariomycetidae</taxon>
        <taxon>Diaporthales</taxon>
        <taxon>Cytosporaceae</taxon>
        <taxon>Cytospora</taxon>
    </lineage>
</organism>
<feature type="compositionally biased region" description="Polar residues" evidence="4">
    <location>
        <begin position="576"/>
        <end position="587"/>
    </location>
</feature>
<feature type="compositionally biased region" description="Polar residues" evidence="4">
    <location>
        <begin position="46"/>
        <end position="67"/>
    </location>
</feature>
<evidence type="ECO:0000256" key="2">
    <source>
        <dbReference type="ARBA" id="ARBA00022643"/>
    </source>
</evidence>
<dbReference type="Pfam" id="PF13426">
    <property type="entry name" value="PAS_9"/>
    <property type="match status" value="1"/>
</dbReference>
<sequence>MADTKDLSKAVIKGARRASFARALHVPAIGRRRQVQIADNNTHRVSSPIQEHSENTPQGLSSPQPATISIDAHQVGHHDDEGAEIPDIPLRRFPNMNRPSTGYNGSRLATLEQMLAEGGPQELLDDHFGPVSPSSIMSGGRTRYNAQLTAFWEPPRLPQPKQPGERSLPKVPEASPPPSLRSGTEPSPEPLEASLLPPWRESHSAPVSTAGSIASNPDRAITDPSIASNDLASPLPALQTKGADEACDALEPVAEEDLEFGSFDLVVPATNLAMYKLERRSELLFSVAHLRVIFDDPILLHRFTNFISIYRPWSIPLLRYYLDALKAIRALEWVNSTISKCLLLEGHEFAAKGPPQSTDNESLRQMAEAAFEALARVELPAYITYVWTELVEMSMKRRITGTLPAHLHDMSDGLAEVFCITDPSRTDNPIVFSSEEFHRTTQYGLDYVIGRNCRFLQGPKTNPFAVKRIRDNLEQGKVHNETFLNYRRDGSPFMNLLMCAPLVDSTGTVRYFLGAQVDVSGLAKGCSGLESLRRLVDQDDEDQKRLLVTQEAQESYTDRLPGQGSTVDSSGGGTPSVVTRATASTVKGATRPGEKEEDEFRLLCEVLNGQELETARRFGGRMHRSQQEQVQHLESISNWHKRRVVIRDSNEYSPPSTPRQQQDGTEPHGSAGNFTTARPRTPASSASPPSRPPTTTLRSPRAPTVYEHYLVVRPYPSLRILFASPSLRVPGILQSHLMSRVGGSRRIHEELEQAFALGQGVTAKVRTREVSSPAADIGKGGRARRPDKRRDRDSSVWDSMSLNDFAAMNSLPEDEDLRQHVREMFGEVRRRERAARHDGLKARPERSDLLP</sequence>
<dbReference type="EMBL" id="LJZO01000081">
    <property type="protein sequence ID" value="ROV87525.1"/>
    <property type="molecule type" value="Genomic_DNA"/>
</dbReference>
<name>A0A423V9K6_CYTCH</name>
<reference evidence="6 7" key="1">
    <citation type="submission" date="2015-09" db="EMBL/GenBank/DDBJ databases">
        <title>Host preference determinants of Valsa canker pathogens revealed by comparative genomics.</title>
        <authorList>
            <person name="Yin Z."/>
            <person name="Huang L."/>
        </authorList>
    </citation>
    <scope>NUCLEOTIDE SEQUENCE [LARGE SCALE GENOMIC DNA]</scope>
    <source>
        <strain evidence="6 7">YSFL</strain>
    </source>
</reference>
<evidence type="ECO:0000256" key="4">
    <source>
        <dbReference type="SAM" id="MobiDB-lite"/>
    </source>
</evidence>
<dbReference type="CDD" id="cd00130">
    <property type="entry name" value="PAS"/>
    <property type="match status" value="1"/>
</dbReference>
<dbReference type="PROSITE" id="PS50113">
    <property type="entry name" value="PAC"/>
    <property type="match status" value="1"/>
</dbReference>
<evidence type="ECO:0000256" key="1">
    <source>
        <dbReference type="ARBA" id="ARBA00022630"/>
    </source>
</evidence>
<dbReference type="STRING" id="252740.A0A423V9K6"/>
<protein>
    <recommendedName>
        <fullName evidence="5">PAC domain-containing protein</fullName>
    </recommendedName>
</protein>
<feature type="region of interest" description="Disordered" evidence="4">
    <location>
        <begin position="552"/>
        <end position="597"/>
    </location>
</feature>
<keyword evidence="3" id="KW-0157">Chromophore</keyword>
<comment type="caution">
    <text evidence="6">The sequence shown here is derived from an EMBL/GenBank/DDBJ whole genome shotgun (WGS) entry which is preliminary data.</text>
</comment>
<keyword evidence="2" id="KW-0288">FMN</keyword>
<feature type="region of interest" description="Disordered" evidence="4">
    <location>
        <begin position="46"/>
        <end position="102"/>
    </location>
</feature>
<proteinExistence type="predicted"/>
<accession>A0A423V9K6</accession>
<dbReference type="PANTHER" id="PTHR47429">
    <property type="entry name" value="PROTEIN TWIN LOV 1"/>
    <property type="match status" value="1"/>
</dbReference>
<feature type="region of interest" description="Disordered" evidence="4">
    <location>
        <begin position="767"/>
        <end position="795"/>
    </location>
</feature>
<feature type="domain" description="PAC" evidence="5">
    <location>
        <begin position="479"/>
        <end position="531"/>
    </location>
</feature>